<dbReference type="CDD" id="cd03677">
    <property type="entry name" value="MM_CoA_mutase_beta"/>
    <property type="match status" value="1"/>
</dbReference>
<dbReference type="Pfam" id="PF01642">
    <property type="entry name" value="MM_CoA_mutase"/>
    <property type="match status" value="1"/>
</dbReference>
<keyword evidence="5" id="KW-0846">Cobalamin</keyword>
<dbReference type="PANTHER" id="PTHR48101:SF4">
    <property type="entry name" value="METHYLMALONYL-COA MUTASE, MITOCHONDRIAL"/>
    <property type="match status" value="1"/>
</dbReference>
<dbReference type="EMBL" id="CP068985">
    <property type="protein sequence ID" value="QYC41564.1"/>
    <property type="molecule type" value="Genomic_DNA"/>
</dbReference>
<dbReference type="RefSeq" id="WP_020547757.1">
    <property type="nucleotide sequence ID" value="NZ_CP068985.1"/>
</dbReference>
<evidence type="ECO:0000256" key="5">
    <source>
        <dbReference type="ARBA" id="ARBA00022628"/>
    </source>
</evidence>
<dbReference type="PROSITE" id="PS00544">
    <property type="entry name" value="METMALONYL_COA_MUTASE"/>
    <property type="match status" value="1"/>
</dbReference>
<evidence type="ECO:0000259" key="9">
    <source>
        <dbReference type="Pfam" id="PF01642"/>
    </source>
</evidence>
<feature type="region of interest" description="Disordered" evidence="8">
    <location>
        <begin position="14"/>
        <end position="33"/>
    </location>
</feature>
<dbReference type="InterPro" id="IPR016176">
    <property type="entry name" value="Cbl-dep_enz_cat"/>
</dbReference>
<dbReference type="GO" id="GO:0004494">
    <property type="term" value="F:methylmalonyl-CoA mutase activity"/>
    <property type="evidence" value="ECO:0007669"/>
    <property type="project" value="UniProtKB-EC"/>
</dbReference>
<evidence type="ECO:0000256" key="3">
    <source>
        <dbReference type="ARBA" id="ARBA00011870"/>
    </source>
</evidence>
<dbReference type="Proteomes" id="UP000824681">
    <property type="component" value="Chromosome"/>
</dbReference>
<comment type="subunit">
    <text evidence="3">Heterodimer of an alpha and a beta chain.</text>
</comment>
<comment type="cofactor">
    <cofactor evidence="1">
        <name>adenosylcob(III)alamin</name>
        <dbReference type="ChEBI" id="CHEBI:18408"/>
    </cofactor>
</comment>
<organism evidence="10 11">
    <name type="scientific">Nonomuraea coxensis DSM 45129</name>
    <dbReference type="NCBI Taxonomy" id="1122611"/>
    <lineage>
        <taxon>Bacteria</taxon>
        <taxon>Bacillati</taxon>
        <taxon>Actinomycetota</taxon>
        <taxon>Actinomycetes</taxon>
        <taxon>Streptosporangiales</taxon>
        <taxon>Streptosporangiaceae</taxon>
        <taxon>Nonomuraea</taxon>
    </lineage>
</organism>
<keyword evidence="7" id="KW-0170">Cobalt</keyword>
<reference evidence="10 11" key="1">
    <citation type="journal article" date="2021" name="ACS Chem. Biol.">
        <title>Genomic-Led Discovery of a Novel Glycopeptide Antibiotic by Nonomuraea coxensis DSM 45129.</title>
        <authorList>
            <person name="Yushchuk O."/>
            <person name="Vior N.M."/>
            <person name="Andreo-Vidal A."/>
            <person name="Berini F."/>
            <person name="Ruckert C."/>
            <person name="Busche T."/>
            <person name="Binda E."/>
            <person name="Kalinowski J."/>
            <person name="Truman A.W."/>
            <person name="Marinelli F."/>
        </authorList>
    </citation>
    <scope>NUCLEOTIDE SEQUENCE [LARGE SCALE GENOMIC DNA]</scope>
    <source>
        <strain evidence="10 11">DSM 45129</strain>
    </source>
</reference>
<comment type="similarity">
    <text evidence="2">Belongs to the methylmalonyl-CoA mutase family.</text>
</comment>
<keyword evidence="11" id="KW-1185">Reference proteome</keyword>
<dbReference type="Gene3D" id="3.40.50.280">
    <property type="entry name" value="Cobalamin-binding domain"/>
    <property type="match status" value="1"/>
</dbReference>
<protein>
    <recommendedName>
        <fullName evidence="4">methylmalonyl-CoA mutase</fullName>
        <ecNumber evidence="4">5.4.99.2</ecNumber>
    </recommendedName>
</protein>
<name>A0ABX8U490_9ACTN</name>
<keyword evidence="6 10" id="KW-0413">Isomerase</keyword>
<dbReference type="Gene3D" id="3.20.20.240">
    <property type="entry name" value="Methylmalonyl-CoA mutase"/>
    <property type="match status" value="1"/>
</dbReference>
<dbReference type="InterPro" id="IPR058549">
    <property type="entry name" value="MeMalonylCoA_mutase_a/b_site"/>
</dbReference>
<evidence type="ECO:0000256" key="7">
    <source>
        <dbReference type="ARBA" id="ARBA00023285"/>
    </source>
</evidence>
<feature type="domain" description="Methylmalonyl-CoA mutase alpha/beta chain catalytic" evidence="9">
    <location>
        <begin position="97"/>
        <end position="412"/>
    </location>
</feature>
<evidence type="ECO:0000313" key="10">
    <source>
        <dbReference type="EMBL" id="QYC41564.1"/>
    </source>
</evidence>
<proteinExistence type="inferred from homology"/>
<dbReference type="InterPro" id="IPR006099">
    <property type="entry name" value="MeMalonylCoA_mutase_a/b_cat"/>
</dbReference>
<evidence type="ECO:0000256" key="1">
    <source>
        <dbReference type="ARBA" id="ARBA00001922"/>
    </source>
</evidence>
<sequence length="557" mass="59086">MSREQWRELAREVLRRSGKDAASPEEALATPTYDGVTLAPLYDAADLPPVPGLPPSAGREPGLPWEVRQLHETADPEAVMADLENGADSLWLAVAPEDLPRVLDGVHLDLISVVLDAGPRTGRAAEALLALAGDRAGALRGSLGADPLGDAARSGAAPDLSGLGRLARLCADRLPGMRAITVDATPYHEAGGSDAEELGCSIATGLAYLRSLTEDGVAAEEAFGWLEFRYAATADQFATIAKLRAARLLWARVAEVCDAPPAQYQHAVTSAAMMTRRDPYTNMLRTTVACFAAGVGGADAVTVRPFDAALGLPDDFSRRIARNTSALLVEESHVARTYDPAGGSWYVERRTADLAERAWAWFQEIEEAGGMTAARGLVADRLAATRARRARDLARLRPPIVGVSRYPDPAGKLPARAHAPRPAADALPRFRHAQDFEDLLDQAEDARPRVFLATVGPAAEHAARLAFARGLFEAGGVETVTGAVEEFAASGARVACLCSSDRLYAGQATEAAAALRQAGARWIWLAGRDPHDGVDANLYAGCDVLDVLRTTLSEVTA</sequence>
<dbReference type="SUPFAM" id="SSF51703">
    <property type="entry name" value="Cobalamin (vitamin B12)-dependent enzymes"/>
    <property type="match status" value="1"/>
</dbReference>
<evidence type="ECO:0000256" key="8">
    <source>
        <dbReference type="SAM" id="MobiDB-lite"/>
    </source>
</evidence>
<evidence type="ECO:0000256" key="6">
    <source>
        <dbReference type="ARBA" id="ARBA00023235"/>
    </source>
</evidence>
<evidence type="ECO:0000313" key="11">
    <source>
        <dbReference type="Proteomes" id="UP000824681"/>
    </source>
</evidence>
<dbReference type="PANTHER" id="PTHR48101">
    <property type="entry name" value="METHYLMALONYL-COA MUTASE, MITOCHONDRIAL-RELATED"/>
    <property type="match status" value="1"/>
</dbReference>
<accession>A0ABX8U490</accession>
<evidence type="ECO:0000256" key="2">
    <source>
        <dbReference type="ARBA" id="ARBA00008465"/>
    </source>
</evidence>
<gene>
    <name evidence="10" type="primary">mutA2</name>
    <name evidence="10" type="ORF">Nocox_19775</name>
</gene>
<evidence type="ECO:0000256" key="4">
    <source>
        <dbReference type="ARBA" id="ARBA00012398"/>
    </source>
</evidence>
<dbReference type="EC" id="5.4.99.2" evidence="4"/>